<keyword evidence="4 5" id="KW-0472">Membrane</keyword>
<feature type="transmembrane region" description="Helical" evidence="5">
    <location>
        <begin position="190"/>
        <end position="212"/>
    </location>
</feature>
<dbReference type="InterPro" id="IPR003663">
    <property type="entry name" value="Sugar/inositol_transpt"/>
</dbReference>
<dbReference type="SUPFAM" id="SSF103473">
    <property type="entry name" value="MFS general substrate transporter"/>
    <property type="match status" value="1"/>
</dbReference>
<feature type="transmembrane region" description="Helical" evidence="5">
    <location>
        <begin position="319"/>
        <end position="340"/>
    </location>
</feature>
<name>A0AAW2I4P0_9NEOP</name>
<accession>A0AAW2I4P0</accession>
<organism evidence="7">
    <name type="scientific">Menopon gallinae</name>
    <name type="common">poultry shaft louse</name>
    <dbReference type="NCBI Taxonomy" id="328185"/>
    <lineage>
        <taxon>Eukaryota</taxon>
        <taxon>Metazoa</taxon>
        <taxon>Ecdysozoa</taxon>
        <taxon>Arthropoda</taxon>
        <taxon>Hexapoda</taxon>
        <taxon>Insecta</taxon>
        <taxon>Pterygota</taxon>
        <taxon>Neoptera</taxon>
        <taxon>Paraneoptera</taxon>
        <taxon>Psocodea</taxon>
        <taxon>Troctomorpha</taxon>
        <taxon>Phthiraptera</taxon>
        <taxon>Amblycera</taxon>
        <taxon>Menoponidae</taxon>
        <taxon>Menopon</taxon>
    </lineage>
</organism>
<sequence length="468" mass="53047">MEKFGRLNAVKLSIVPSVVSSVITSLSTDVYVLILGRLLMGIGAALGTNPAVVYITEITSPEYRGALVSAGPTLSSLGMMIGYLSGAFLPWRTVSWINIGYSLIPLTLIYIFFVPESPPWLVSKERVEQARESLMWLARREDESVREKIVERKLKELLKDREEKLSKNKGQSLWQRMSGLKRPSGYKPMVIMIVLFAFQQYTGVYITTFYAVQFFESAGSSMNPFHASILIGLTRFIMSIVTVFLLKLVGRRPLCITSCIGMAVFMGVSGYYTRNVNQTGETSMIPVYSILLYVCFCMIGLLSLPWTMAAEVFPTEIRGLAHGLVIASAHLIMFLALKSYYQMEKFFGGHDYLQWFFSAMAILALVFVYLFLPETHKLTLFQIEDYFQNNTVYVCKKRRETADAPKRERRMSLKNVEILESLPENNAEYDTLVKQPNPINNNEKTYPAFDLSKIDYIDKSAVDLEKVS</sequence>
<dbReference type="InterPro" id="IPR036259">
    <property type="entry name" value="MFS_trans_sf"/>
</dbReference>
<proteinExistence type="predicted"/>
<evidence type="ECO:0000256" key="4">
    <source>
        <dbReference type="ARBA" id="ARBA00023136"/>
    </source>
</evidence>
<comment type="caution">
    <text evidence="7">The sequence shown here is derived from an EMBL/GenBank/DDBJ whole genome shotgun (WGS) entry which is preliminary data.</text>
</comment>
<feature type="domain" description="Major facilitator superfamily (MFS) profile" evidence="6">
    <location>
        <begin position="1"/>
        <end position="376"/>
    </location>
</feature>
<evidence type="ECO:0000259" key="6">
    <source>
        <dbReference type="PROSITE" id="PS50850"/>
    </source>
</evidence>
<feature type="transmembrane region" description="Helical" evidence="5">
    <location>
        <begin position="95"/>
        <end position="114"/>
    </location>
</feature>
<evidence type="ECO:0000313" key="7">
    <source>
        <dbReference type="EMBL" id="KAL0277104.1"/>
    </source>
</evidence>
<feature type="transmembrane region" description="Helical" evidence="5">
    <location>
        <begin position="224"/>
        <end position="246"/>
    </location>
</feature>
<dbReference type="InterPro" id="IPR005828">
    <property type="entry name" value="MFS_sugar_transport-like"/>
</dbReference>
<dbReference type="PANTHER" id="PTHR48021:SF24">
    <property type="entry name" value="MAJOR FACILITATOR SUPERFAMILY (MFS) PROFILE DOMAIN-CONTAINING PROTEIN"/>
    <property type="match status" value="1"/>
</dbReference>
<dbReference type="InterPro" id="IPR020846">
    <property type="entry name" value="MFS_dom"/>
</dbReference>
<dbReference type="InterPro" id="IPR050549">
    <property type="entry name" value="MFS_Trehalose_Transporter"/>
</dbReference>
<keyword evidence="3 5" id="KW-1133">Transmembrane helix</keyword>
<dbReference type="PRINTS" id="PR00171">
    <property type="entry name" value="SUGRTRNSPORT"/>
</dbReference>
<dbReference type="EMBL" id="JARGDH010000002">
    <property type="protein sequence ID" value="KAL0277104.1"/>
    <property type="molecule type" value="Genomic_DNA"/>
</dbReference>
<gene>
    <name evidence="7" type="ORF">PYX00_004502</name>
</gene>
<dbReference type="GO" id="GO:0022857">
    <property type="term" value="F:transmembrane transporter activity"/>
    <property type="evidence" value="ECO:0007669"/>
    <property type="project" value="InterPro"/>
</dbReference>
<dbReference type="PROSITE" id="PS50850">
    <property type="entry name" value="MFS"/>
    <property type="match status" value="1"/>
</dbReference>
<evidence type="ECO:0000256" key="1">
    <source>
        <dbReference type="ARBA" id="ARBA00004141"/>
    </source>
</evidence>
<dbReference type="PANTHER" id="PTHR48021">
    <property type="match status" value="1"/>
</dbReference>
<dbReference type="AlphaFoldDB" id="A0AAW2I4P0"/>
<dbReference type="Pfam" id="PF00083">
    <property type="entry name" value="Sugar_tr"/>
    <property type="match status" value="1"/>
</dbReference>
<evidence type="ECO:0000256" key="2">
    <source>
        <dbReference type="ARBA" id="ARBA00022692"/>
    </source>
</evidence>
<dbReference type="GO" id="GO:0016020">
    <property type="term" value="C:membrane"/>
    <property type="evidence" value="ECO:0007669"/>
    <property type="project" value="UniProtKB-SubCell"/>
</dbReference>
<dbReference type="FunFam" id="1.20.1250.20:FF:000249">
    <property type="entry name" value="facilitated trehalose transporter Tret1"/>
    <property type="match status" value="1"/>
</dbReference>
<feature type="transmembrane region" description="Helical" evidence="5">
    <location>
        <begin position="67"/>
        <end position="89"/>
    </location>
</feature>
<comment type="subcellular location">
    <subcellularLocation>
        <location evidence="1">Membrane</location>
        <topology evidence="1">Multi-pass membrane protein</topology>
    </subcellularLocation>
</comment>
<keyword evidence="2 5" id="KW-0812">Transmembrane</keyword>
<reference evidence="7" key="1">
    <citation type="journal article" date="2024" name="Gigascience">
        <title>Chromosome-level genome of the poultry shaft louse Menopon gallinae provides insight into the host-switching and adaptive evolution of parasitic lice.</title>
        <authorList>
            <person name="Xu Y."/>
            <person name="Ma L."/>
            <person name="Liu S."/>
            <person name="Liang Y."/>
            <person name="Liu Q."/>
            <person name="He Z."/>
            <person name="Tian L."/>
            <person name="Duan Y."/>
            <person name="Cai W."/>
            <person name="Li H."/>
            <person name="Song F."/>
        </authorList>
    </citation>
    <scope>NUCLEOTIDE SEQUENCE</scope>
    <source>
        <strain evidence="7">Cailab_2023a</strain>
    </source>
</reference>
<evidence type="ECO:0000256" key="3">
    <source>
        <dbReference type="ARBA" id="ARBA00022989"/>
    </source>
</evidence>
<protein>
    <recommendedName>
        <fullName evidence="6">Major facilitator superfamily (MFS) profile domain-containing protein</fullName>
    </recommendedName>
</protein>
<feature type="transmembrane region" description="Helical" evidence="5">
    <location>
        <begin position="30"/>
        <end position="55"/>
    </location>
</feature>
<feature type="transmembrane region" description="Helical" evidence="5">
    <location>
        <begin position="352"/>
        <end position="372"/>
    </location>
</feature>
<feature type="transmembrane region" description="Helical" evidence="5">
    <location>
        <begin position="253"/>
        <end position="273"/>
    </location>
</feature>
<evidence type="ECO:0000256" key="5">
    <source>
        <dbReference type="SAM" id="Phobius"/>
    </source>
</evidence>
<dbReference type="Gene3D" id="1.20.1250.20">
    <property type="entry name" value="MFS general substrate transporter like domains"/>
    <property type="match status" value="1"/>
</dbReference>
<feature type="transmembrane region" description="Helical" evidence="5">
    <location>
        <begin position="285"/>
        <end position="307"/>
    </location>
</feature>